<dbReference type="AlphaFoldDB" id="A0AB73PS58"/>
<organism evidence="1 2">
    <name type="scientific">Yersinia kristensenii</name>
    <dbReference type="NCBI Taxonomy" id="28152"/>
    <lineage>
        <taxon>Bacteria</taxon>
        <taxon>Pseudomonadati</taxon>
        <taxon>Pseudomonadota</taxon>
        <taxon>Gammaproteobacteria</taxon>
        <taxon>Enterobacterales</taxon>
        <taxon>Yersiniaceae</taxon>
        <taxon>Yersinia</taxon>
    </lineage>
</organism>
<protein>
    <submittedName>
        <fullName evidence="1">Uncharacterized protein</fullName>
    </submittedName>
</protein>
<comment type="caution">
    <text evidence="1">The sequence shown here is derived from an EMBL/GenBank/DDBJ whole genome shotgun (WGS) entry which is preliminary data.</text>
</comment>
<evidence type="ECO:0000313" key="2">
    <source>
        <dbReference type="Proteomes" id="UP000195840"/>
    </source>
</evidence>
<gene>
    <name evidence="1" type="ORF">CBW52_00520</name>
</gene>
<reference evidence="1 2" key="1">
    <citation type="submission" date="2017-05" db="EMBL/GenBank/DDBJ databases">
        <title>Whole genome sequencing of Yersinia kristensenii.</title>
        <authorList>
            <person name="Campioni F."/>
        </authorList>
    </citation>
    <scope>NUCLEOTIDE SEQUENCE [LARGE SCALE GENOMIC DNA]</scope>
    <source>
        <strain evidence="1 2">CFSAN060538</strain>
    </source>
</reference>
<name>A0AB73PS58_YERKR</name>
<dbReference type="Proteomes" id="UP000195840">
    <property type="component" value="Unassembled WGS sequence"/>
</dbReference>
<evidence type="ECO:0000313" key="1">
    <source>
        <dbReference type="EMBL" id="OVZ83660.1"/>
    </source>
</evidence>
<keyword evidence="2" id="KW-1185">Reference proteome</keyword>
<dbReference type="EMBL" id="NHOG01000001">
    <property type="protein sequence ID" value="OVZ83660.1"/>
    <property type="molecule type" value="Genomic_DNA"/>
</dbReference>
<accession>A0AB73PS58</accession>
<proteinExistence type="predicted"/>
<sequence>MISIAIPAIRRVVNNNNIYSSVSEGLTAPRGTPVAYATTTPTARFPSFDFFSNLKHPLSGG</sequence>